<dbReference type="Proteomes" id="UP001428341">
    <property type="component" value="Unassembled WGS sequence"/>
</dbReference>
<organism evidence="2 3">
    <name type="scientific">Citrus x changshan-huyou</name>
    <dbReference type="NCBI Taxonomy" id="2935761"/>
    <lineage>
        <taxon>Eukaryota</taxon>
        <taxon>Viridiplantae</taxon>
        <taxon>Streptophyta</taxon>
        <taxon>Embryophyta</taxon>
        <taxon>Tracheophyta</taxon>
        <taxon>Spermatophyta</taxon>
        <taxon>Magnoliopsida</taxon>
        <taxon>eudicotyledons</taxon>
        <taxon>Gunneridae</taxon>
        <taxon>Pentapetalae</taxon>
        <taxon>rosids</taxon>
        <taxon>malvids</taxon>
        <taxon>Sapindales</taxon>
        <taxon>Rutaceae</taxon>
        <taxon>Aurantioideae</taxon>
        <taxon>Citrus</taxon>
    </lineage>
</organism>
<evidence type="ECO:0000313" key="3">
    <source>
        <dbReference type="Proteomes" id="UP001428341"/>
    </source>
</evidence>
<accession>A0AAP0LM40</accession>
<dbReference type="AlphaFoldDB" id="A0AAP0LM40"/>
<reference evidence="2 3" key="1">
    <citation type="submission" date="2024-05" db="EMBL/GenBank/DDBJ databases">
        <title>Haplotype-resolved chromosome-level genome assembly of Huyou (Citrus changshanensis).</title>
        <authorList>
            <person name="Miao C."/>
            <person name="Chen W."/>
            <person name="Wu Y."/>
            <person name="Wang L."/>
            <person name="Zhao S."/>
            <person name="Grierson D."/>
            <person name="Xu C."/>
            <person name="Chen K."/>
        </authorList>
    </citation>
    <scope>NUCLEOTIDE SEQUENCE [LARGE SCALE GENOMIC DNA]</scope>
    <source>
        <strain evidence="2">01-14</strain>
        <tissue evidence="2">Leaf</tissue>
    </source>
</reference>
<proteinExistence type="predicted"/>
<dbReference type="EMBL" id="JBCGBO010000024">
    <property type="protein sequence ID" value="KAK9180833.1"/>
    <property type="molecule type" value="Genomic_DNA"/>
</dbReference>
<evidence type="ECO:0000313" key="2">
    <source>
        <dbReference type="EMBL" id="KAK9180833.1"/>
    </source>
</evidence>
<feature type="region of interest" description="Disordered" evidence="1">
    <location>
        <begin position="47"/>
        <end position="67"/>
    </location>
</feature>
<name>A0AAP0LM40_9ROSI</name>
<comment type="caution">
    <text evidence="2">The sequence shown here is derived from an EMBL/GenBank/DDBJ whole genome shotgun (WGS) entry which is preliminary data.</text>
</comment>
<keyword evidence="3" id="KW-1185">Reference proteome</keyword>
<sequence>MHKYHNIYLGQYFYRRPEVNKELGSCNAGEKAKKKRTAIIKTGIRRRIKGGGGNGGSTSGNNKSNTSNTTITMMDNLAAKESSIKLCIALLNFFKVLRRNSNGDFQKVKVSLPQVVFSIDSDHICTFIVKPKFDKDDVAAVA</sequence>
<gene>
    <name evidence="2" type="ORF">WN944_023968</name>
</gene>
<evidence type="ECO:0000256" key="1">
    <source>
        <dbReference type="SAM" id="MobiDB-lite"/>
    </source>
</evidence>
<protein>
    <submittedName>
        <fullName evidence="2">Uncharacterized protein</fullName>
    </submittedName>
</protein>